<comment type="similarity">
    <text evidence="1">Belongs to the CdaR family.</text>
</comment>
<sequence length="514" mass="55851">MPPTLNAIVRDSTLNLRLVTPEAGDAAAEVPVSWVHSSDLGDPTPFLDPGQLLLTDGTQFPVGDAPAALYGDYVERLVAHGISGLGFATQVIHGVLPAGLVEACRTRGLPLLEVPDRTPFIAVIRFVADWLATEQHARSEWSLQAQRAIARAALRPDGLRSILAELERQLHGWVALFDAAGNHILMPNNRPVPSALMPGVEEAVRKSLDKGSRSVSQLTIDGGHVTLQTLGRRHHLRGVLVLGAIEPLDPARTDIINSVIALASLALEQTRTLDTARRHLRAGVLEQLLAGSFDVAERTARQVWGRLPAQPLLVTLAQPPGQGQNLLEALELLSDDHRGAIFYAQRNENIVVLAGPALQPKVSTLLDKYAATAGVSAETDFAHLPKALAEAERALKRATELSRPLVAFEDISQGGMLGLLRRDEAASVARRLLEPLTRHDDTEQTQLLPTVTAWLANNCVWDRTARELGIHRHTLRNRIDAAGNVLGLNLDNLRDRLELFAAVEFVEERPQTSS</sequence>
<evidence type="ECO:0000313" key="5">
    <source>
        <dbReference type="EMBL" id="MEO3940376.1"/>
    </source>
</evidence>
<dbReference type="InterPro" id="IPR012914">
    <property type="entry name" value="PucR_dom"/>
</dbReference>
<dbReference type="InterPro" id="IPR042070">
    <property type="entry name" value="PucR_C-HTH_sf"/>
</dbReference>
<gene>
    <name evidence="5" type="ORF">V3C41_04765</name>
</gene>
<dbReference type="InterPro" id="IPR041522">
    <property type="entry name" value="CdaR_GGDEF"/>
</dbReference>
<evidence type="ECO:0000259" key="2">
    <source>
        <dbReference type="Pfam" id="PF07905"/>
    </source>
</evidence>
<evidence type="ECO:0000259" key="4">
    <source>
        <dbReference type="Pfam" id="PF17853"/>
    </source>
</evidence>
<feature type="domain" description="PucR C-terminal helix-turn-helix" evidence="3">
    <location>
        <begin position="447"/>
        <end position="503"/>
    </location>
</feature>
<accession>A0ABV0GPB9</accession>
<dbReference type="InterPro" id="IPR025736">
    <property type="entry name" value="PucR_C-HTH_dom"/>
</dbReference>
<dbReference type="PANTHER" id="PTHR33744">
    <property type="entry name" value="CARBOHYDRATE DIACID REGULATOR"/>
    <property type="match status" value="1"/>
</dbReference>
<reference evidence="5 6" key="1">
    <citation type="journal article" date="2024" name="Appl. Microbiol. Biotechnol.">
        <title>Biosynthetic gene clusters with biotechnological applications in novel Antarctic isolates from Actinomycetota.</title>
        <authorList>
            <person name="Bruna P."/>
            <person name="Nunez-Montero K."/>
            <person name="Contreras M.J."/>
            <person name="Leal K."/>
            <person name="Garcia M."/>
            <person name="Abanto M."/>
            <person name="Barrientos L."/>
        </authorList>
    </citation>
    <scope>NUCLEOTIDE SEQUENCE [LARGE SCALE GENOMIC DNA]</scope>
    <source>
        <strain evidence="5 6">Se16.17</strain>
    </source>
</reference>
<feature type="domain" description="Purine catabolism PurC-like" evidence="2">
    <location>
        <begin position="22"/>
        <end position="129"/>
    </location>
</feature>
<dbReference type="Proteomes" id="UP001448614">
    <property type="component" value="Unassembled WGS sequence"/>
</dbReference>
<evidence type="ECO:0000259" key="3">
    <source>
        <dbReference type="Pfam" id="PF13556"/>
    </source>
</evidence>
<keyword evidence="6" id="KW-1185">Reference proteome</keyword>
<dbReference type="InterPro" id="IPR051448">
    <property type="entry name" value="CdaR-like_regulators"/>
</dbReference>
<evidence type="ECO:0000313" key="6">
    <source>
        <dbReference type="Proteomes" id="UP001448614"/>
    </source>
</evidence>
<organism evidence="5 6">
    <name type="scientific">Paenarthrobacter nicotinovorans</name>
    <name type="common">Arthrobacter nicotinovorans</name>
    <dbReference type="NCBI Taxonomy" id="29320"/>
    <lineage>
        <taxon>Bacteria</taxon>
        <taxon>Bacillati</taxon>
        <taxon>Actinomycetota</taxon>
        <taxon>Actinomycetes</taxon>
        <taxon>Micrococcales</taxon>
        <taxon>Micrococcaceae</taxon>
        <taxon>Paenarthrobacter</taxon>
    </lineage>
</organism>
<proteinExistence type="inferred from homology"/>
<dbReference type="PANTHER" id="PTHR33744:SF1">
    <property type="entry name" value="DNA-BINDING TRANSCRIPTIONAL ACTIVATOR ADER"/>
    <property type="match status" value="1"/>
</dbReference>
<feature type="domain" description="CdaR GGDEF-like" evidence="4">
    <location>
        <begin position="308"/>
        <end position="396"/>
    </location>
</feature>
<dbReference type="Pfam" id="PF13556">
    <property type="entry name" value="HTH_30"/>
    <property type="match status" value="1"/>
</dbReference>
<protein>
    <submittedName>
        <fullName evidence="5">PucR family transcriptional regulator ligand-binding domain-containing protein</fullName>
    </submittedName>
</protein>
<name>A0ABV0GPB9_PAENI</name>
<comment type="caution">
    <text evidence="5">The sequence shown here is derived from an EMBL/GenBank/DDBJ whole genome shotgun (WGS) entry which is preliminary data.</text>
</comment>
<dbReference type="Gene3D" id="1.10.10.2840">
    <property type="entry name" value="PucR C-terminal helix-turn-helix domain"/>
    <property type="match status" value="1"/>
</dbReference>
<dbReference type="RefSeq" id="WP_026542338.1">
    <property type="nucleotide sequence ID" value="NZ_JBBMFV010000004.1"/>
</dbReference>
<dbReference type="EMBL" id="JBBMFV010000004">
    <property type="protein sequence ID" value="MEO3940376.1"/>
    <property type="molecule type" value="Genomic_DNA"/>
</dbReference>
<dbReference type="Pfam" id="PF07905">
    <property type="entry name" value="PucR"/>
    <property type="match status" value="1"/>
</dbReference>
<evidence type="ECO:0000256" key="1">
    <source>
        <dbReference type="ARBA" id="ARBA00006754"/>
    </source>
</evidence>
<dbReference type="Pfam" id="PF17853">
    <property type="entry name" value="GGDEF_2"/>
    <property type="match status" value="1"/>
</dbReference>